<dbReference type="EMBL" id="LOED01000010">
    <property type="protein sequence ID" value="KXG77496.1"/>
    <property type="molecule type" value="Genomic_DNA"/>
</dbReference>
<reference evidence="1 2" key="1">
    <citation type="submission" date="2015-12" db="EMBL/GenBank/DDBJ databases">
        <title>Draft genome sequnece of Fervidicola ferrireducens strain Y170.</title>
        <authorList>
            <person name="Patel B.K."/>
        </authorList>
    </citation>
    <scope>NUCLEOTIDE SEQUENCE [LARGE SCALE GENOMIC DNA]</scope>
    <source>
        <strain evidence="1 2">Y170</strain>
    </source>
</reference>
<sequence length="100" mass="11492">MTEGLITLTKCLEKLRNLANANNFTIPLLRDIKRKKDGASLLVDILINQATHVNFLVGKAVNPAHEKDFFLEISRDKVKVVEEIARILKKWGKRVNVEYY</sequence>
<dbReference type="AlphaFoldDB" id="A0A140LAC1"/>
<dbReference type="Proteomes" id="UP000070427">
    <property type="component" value="Unassembled WGS sequence"/>
</dbReference>
<dbReference type="STRING" id="520764.AN618_10480"/>
<comment type="caution">
    <text evidence="1">The sequence shown here is derived from an EMBL/GenBank/DDBJ whole genome shotgun (WGS) entry which is preliminary data.</text>
</comment>
<keyword evidence="2" id="KW-1185">Reference proteome</keyword>
<dbReference type="RefSeq" id="WP_222926336.1">
    <property type="nucleotide sequence ID" value="NZ_LOED01000010.1"/>
</dbReference>
<accession>A0A140LAC1</accession>
<proteinExistence type="predicted"/>
<evidence type="ECO:0000313" key="1">
    <source>
        <dbReference type="EMBL" id="KXG77496.1"/>
    </source>
</evidence>
<gene>
    <name evidence="1" type="ORF">AN618_10480</name>
</gene>
<evidence type="ECO:0000313" key="2">
    <source>
        <dbReference type="Proteomes" id="UP000070427"/>
    </source>
</evidence>
<organism evidence="1 2">
    <name type="scientific">Fervidicola ferrireducens</name>
    <dbReference type="NCBI Taxonomy" id="520764"/>
    <lineage>
        <taxon>Bacteria</taxon>
        <taxon>Bacillati</taxon>
        <taxon>Bacillota</taxon>
        <taxon>Clostridia</taxon>
        <taxon>Thermosediminibacterales</taxon>
        <taxon>Thermosediminibacteraceae</taxon>
        <taxon>Fervidicola</taxon>
    </lineage>
</organism>
<name>A0A140LAC1_9FIRM</name>
<dbReference type="InParanoid" id="A0A140LAC1"/>
<protein>
    <submittedName>
        <fullName evidence="1">Uncharacterized protein</fullName>
    </submittedName>
</protein>